<feature type="compositionally biased region" description="Low complexity" evidence="2">
    <location>
        <begin position="198"/>
        <end position="214"/>
    </location>
</feature>
<reference evidence="7 8" key="1">
    <citation type="submission" date="2020-10" db="EMBL/GenBank/DDBJ databases">
        <title>Connecting structure to function with the recovery of over 1000 high-quality activated sludge metagenome-assembled genomes encoding full-length rRNA genes using long-read sequencing.</title>
        <authorList>
            <person name="Singleton C.M."/>
            <person name="Petriglieri F."/>
            <person name="Kristensen J.M."/>
            <person name="Kirkegaard R.H."/>
            <person name="Michaelsen T.Y."/>
            <person name="Andersen M.H."/>
            <person name="Karst S.M."/>
            <person name="Dueholm M.S."/>
            <person name="Nielsen P.H."/>
            <person name="Albertsen M."/>
        </authorList>
    </citation>
    <scope>NUCLEOTIDE SEQUENCE [LARGE SCALE GENOMIC DNA]</scope>
    <source>
        <strain evidence="4">AalE_18-Q3-R2-46_BAT3C.188</strain>
        <strain evidence="5">Ega_18-Q3-R5-49_MAXAC.001</strain>
        <strain evidence="6">Ribe_18-Q3-R11-54_MAXAC.001</strain>
    </source>
</reference>
<protein>
    <recommendedName>
        <fullName evidence="9">Tetratricopeptide repeat protein</fullName>
    </recommendedName>
</protein>
<dbReference type="Gene3D" id="1.25.40.10">
    <property type="entry name" value="Tetratricopeptide repeat domain"/>
    <property type="match status" value="1"/>
</dbReference>
<feature type="compositionally biased region" description="Low complexity" evidence="2">
    <location>
        <begin position="176"/>
        <end position="185"/>
    </location>
</feature>
<sequence>MTLAPHPAPARPAALDPDEPAAARHARLAMRRRLISWSIGPAFVAILVAVKLLTMSAAATQAVDGFFAAAAHTVFEAADRMSFLNVVERHKAPFARGDAFVLAGDLDSARAQFEQALELAPPDSIDSCQIRVNLALALEKLGDAAKAAGDEVAAKDYWTRTKAVADAAPPGCFPPAADGAGQKAEAAGDRAEQKLNPQQSSGVDQSSDAQQQAEQQRKADELDQQTHENQQDRQQNGPDGQGNPAGGGGSANPAAKPW</sequence>
<dbReference type="SUPFAM" id="SSF48452">
    <property type="entry name" value="TPR-like"/>
    <property type="match status" value="1"/>
</dbReference>
<feature type="region of interest" description="Disordered" evidence="2">
    <location>
        <begin position="169"/>
        <end position="258"/>
    </location>
</feature>
<dbReference type="AlphaFoldDB" id="A0A934X7T8"/>
<evidence type="ECO:0008006" key="9">
    <source>
        <dbReference type="Google" id="ProtNLM"/>
    </source>
</evidence>
<evidence type="ECO:0000313" key="4">
    <source>
        <dbReference type="EMBL" id="MBK6301979.1"/>
    </source>
</evidence>
<dbReference type="Proteomes" id="UP000886632">
    <property type="component" value="Unassembled WGS sequence"/>
</dbReference>
<keyword evidence="3" id="KW-0472">Membrane</keyword>
<dbReference type="EMBL" id="JADIXZ010000006">
    <property type="protein sequence ID" value="MBK6301979.1"/>
    <property type="molecule type" value="Genomic_DNA"/>
</dbReference>
<keyword evidence="3" id="KW-0812">Transmembrane</keyword>
<comment type="caution">
    <text evidence="4">The sequence shown here is derived from an EMBL/GenBank/DDBJ whole genome shotgun (WGS) entry which is preliminary data.</text>
</comment>
<feature type="compositionally biased region" description="Gly residues" evidence="2">
    <location>
        <begin position="239"/>
        <end position="250"/>
    </location>
</feature>
<dbReference type="InterPro" id="IPR011990">
    <property type="entry name" value="TPR-like_helical_dom_sf"/>
</dbReference>
<evidence type="ECO:0000256" key="1">
    <source>
        <dbReference type="PROSITE-ProRule" id="PRU00339"/>
    </source>
</evidence>
<proteinExistence type="predicted"/>
<feature type="compositionally biased region" description="Basic and acidic residues" evidence="2">
    <location>
        <begin position="215"/>
        <end position="231"/>
    </location>
</feature>
<feature type="transmembrane region" description="Helical" evidence="3">
    <location>
        <begin position="34"/>
        <end position="53"/>
    </location>
</feature>
<organism evidence="4 7">
    <name type="scientific">Candidatus Phosphoribacter hodrii</name>
    <dbReference type="NCBI Taxonomy" id="2953743"/>
    <lineage>
        <taxon>Bacteria</taxon>
        <taxon>Bacillati</taxon>
        <taxon>Actinomycetota</taxon>
        <taxon>Actinomycetes</taxon>
        <taxon>Micrococcales</taxon>
        <taxon>Dermatophilaceae</taxon>
        <taxon>Candidatus Phosphoribacter</taxon>
    </lineage>
</organism>
<evidence type="ECO:0000313" key="7">
    <source>
        <dbReference type="Proteomes" id="UP000718281"/>
    </source>
</evidence>
<evidence type="ECO:0000313" key="6">
    <source>
        <dbReference type="EMBL" id="MBL0004634.1"/>
    </source>
</evidence>
<gene>
    <name evidence="4" type="ORF">IPF40_13385</name>
    <name evidence="5" type="ORF">IPI13_16260</name>
    <name evidence="6" type="ORF">IPP00_11800</name>
</gene>
<keyword evidence="1" id="KW-0802">TPR repeat</keyword>
<evidence type="ECO:0000313" key="8">
    <source>
        <dbReference type="Proteomes" id="UP000726105"/>
    </source>
</evidence>
<accession>A0A934X7T8</accession>
<keyword evidence="3" id="KW-1133">Transmembrane helix</keyword>
<dbReference type="Proteomes" id="UP000726105">
    <property type="component" value="Unassembled WGS sequence"/>
</dbReference>
<evidence type="ECO:0000313" key="5">
    <source>
        <dbReference type="EMBL" id="MBK7274634.1"/>
    </source>
</evidence>
<feature type="repeat" description="TPR" evidence="1">
    <location>
        <begin position="90"/>
        <end position="123"/>
    </location>
</feature>
<dbReference type="EMBL" id="JADJIB010000010">
    <property type="protein sequence ID" value="MBK7274634.1"/>
    <property type="molecule type" value="Genomic_DNA"/>
</dbReference>
<name>A0A934X7T8_9MICO</name>
<dbReference type="PROSITE" id="PS50005">
    <property type="entry name" value="TPR"/>
    <property type="match status" value="1"/>
</dbReference>
<dbReference type="Proteomes" id="UP000718281">
    <property type="component" value="Unassembled WGS sequence"/>
</dbReference>
<dbReference type="EMBL" id="JADKGK010000020">
    <property type="protein sequence ID" value="MBL0004634.1"/>
    <property type="molecule type" value="Genomic_DNA"/>
</dbReference>
<evidence type="ECO:0000256" key="3">
    <source>
        <dbReference type="SAM" id="Phobius"/>
    </source>
</evidence>
<evidence type="ECO:0000256" key="2">
    <source>
        <dbReference type="SAM" id="MobiDB-lite"/>
    </source>
</evidence>
<dbReference type="InterPro" id="IPR019734">
    <property type="entry name" value="TPR_rpt"/>
</dbReference>